<evidence type="ECO:0000256" key="2">
    <source>
        <dbReference type="SAM" id="SignalP"/>
    </source>
</evidence>
<evidence type="ECO:0000313" key="4">
    <source>
        <dbReference type="Proteomes" id="UP000078200"/>
    </source>
</evidence>
<dbReference type="Proteomes" id="UP000078200">
    <property type="component" value="Unassembled WGS sequence"/>
</dbReference>
<keyword evidence="1" id="KW-0812">Transmembrane</keyword>
<sequence length="117" mass="12082">MRSLLLLSMMAAALVVVVAAVAAAAAAGGGDAAAARVGGGDGAAALPFFTVLLVAECNATLKLVIKTFSMGWWAIDGFSNLVNISKAVIVVLFLLRLLPNSASLPFTHYKSEFDRNT</sequence>
<evidence type="ECO:0000256" key="1">
    <source>
        <dbReference type="SAM" id="Phobius"/>
    </source>
</evidence>
<keyword evidence="2" id="KW-0732">Signal</keyword>
<dbReference type="AlphaFoldDB" id="A0A1A9VWV2"/>
<keyword evidence="1" id="KW-1133">Transmembrane helix</keyword>
<keyword evidence="4" id="KW-1185">Reference proteome</keyword>
<feature type="chain" id="PRO_5008399729" description="Ion transport domain-containing protein" evidence="2">
    <location>
        <begin position="20"/>
        <end position="117"/>
    </location>
</feature>
<keyword evidence="1" id="KW-0472">Membrane</keyword>
<feature type="transmembrane region" description="Helical" evidence="1">
    <location>
        <begin position="77"/>
        <end position="98"/>
    </location>
</feature>
<evidence type="ECO:0008006" key="5">
    <source>
        <dbReference type="Google" id="ProtNLM"/>
    </source>
</evidence>
<dbReference type="EnsemblMetazoa" id="GAUT050248-RA">
    <property type="protein sequence ID" value="GAUT050248-PA"/>
    <property type="gene ID" value="GAUT050248"/>
</dbReference>
<dbReference type="VEuPathDB" id="VectorBase:GAUT050248"/>
<feature type="signal peptide" evidence="2">
    <location>
        <begin position="1"/>
        <end position="19"/>
    </location>
</feature>
<reference evidence="3" key="1">
    <citation type="submission" date="2020-05" db="UniProtKB">
        <authorList>
            <consortium name="EnsemblMetazoa"/>
        </authorList>
    </citation>
    <scope>IDENTIFICATION</scope>
    <source>
        <strain evidence="3">TTRI</strain>
    </source>
</reference>
<evidence type="ECO:0000313" key="3">
    <source>
        <dbReference type="EnsemblMetazoa" id="GAUT050248-PA"/>
    </source>
</evidence>
<feature type="transmembrane region" description="Helical" evidence="1">
    <location>
        <begin position="44"/>
        <end position="65"/>
    </location>
</feature>
<protein>
    <recommendedName>
        <fullName evidence="5">Ion transport domain-containing protein</fullName>
    </recommendedName>
</protein>
<organism evidence="3 4">
    <name type="scientific">Glossina austeni</name>
    <name type="common">Savannah tsetse fly</name>
    <dbReference type="NCBI Taxonomy" id="7395"/>
    <lineage>
        <taxon>Eukaryota</taxon>
        <taxon>Metazoa</taxon>
        <taxon>Ecdysozoa</taxon>
        <taxon>Arthropoda</taxon>
        <taxon>Hexapoda</taxon>
        <taxon>Insecta</taxon>
        <taxon>Pterygota</taxon>
        <taxon>Neoptera</taxon>
        <taxon>Endopterygota</taxon>
        <taxon>Diptera</taxon>
        <taxon>Brachycera</taxon>
        <taxon>Muscomorpha</taxon>
        <taxon>Hippoboscoidea</taxon>
        <taxon>Glossinidae</taxon>
        <taxon>Glossina</taxon>
    </lineage>
</organism>
<name>A0A1A9VWV2_GLOAU</name>
<proteinExistence type="predicted"/>
<accession>A0A1A9VWV2</accession>